<organism evidence="1">
    <name type="scientific">Mesocestoides corti</name>
    <name type="common">Flatworm</name>
    <dbReference type="NCBI Taxonomy" id="53468"/>
    <lineage>
        <taxon>Eukaryota</taxon>
        <taxon>Metazoa</taxon>
        <taxon>Spiralia</taxon>
        <taxon>Lophotrochozoa</taxon>
        <taxon>Platyhelminthes</taxon>
        <taxon>Cestoda</taxon>
        <taxon>Eucestoda</taxon>
        <taxon>Cyclophyllidea</taxon>
        <taxon>Mesocestoididae</taxon>
        <taxon>Mesocestoides</taxon>
    </lineage>
</organism>
<reference evidence="1" key="1">
    <citation type="submission" date="2019-11" db="UniProtKB">
        <authorList>
            <consortium name="WormBaseParasite"/>
        </authorList>
    </citation>
    <scope>IDENTIFICATION</scope>
</reference>
<dbReference type="AlphaFoldDB" id="A0A5K3FMY5"/>
<evidence type="ECO:0000313" key="1">
    <source>
        <dbReference type="WBParaSite" id="MCU_009099-RB"/>
    </source>
</evidence>
<dbReference type="WBParaSite" id="MCU_009099-RB">
    <property type="protein sequence ID" value="MCU_009099-RB"/>
    <property type="gene ID" value="MCU_009099"/>
</dbReference>
<accession>A0A5K3FMY5</accession>
<protein>
    <submittedName>
        <fullName evidence="1">C2H2-type domain-containing protein</fullName>
    </submittedName>
</protein>
<name>A0A5K3FMY5_MESCO</name>
<proteinExistence type="predicted"/>
<sequence>MQTCVHCARTDSLLTNNQHTHTQIHDWPGNLIRQCRLSGHHLSICDSFSLLHFILCAIHCPWQHPNFRGTLTGFRQGEGTKRLSSKTEDMCTSFLKPAVRATPLSTINQSFPKFSGRIWTI</sequence>